<feature type="domain" description="Fructose-1-6-bisphosphatase class 1 C-terminal" evidence="12">
    <location>
        <begin position="185"/>
        <end position="308"/>
    </location>
</feature>
<gene>
    <name evidence="9" type="primary">fbp</name>
    <name evidence="13" type="ORF">SAMN02745165_00248</name>
</gene>
<dbReference type="GO" id="GO:0006002">
    <property type="term" value="P:fructose 6-phosphate metabolic process"/>
    <property type="evidence" value="ECO:0007669"/>
    <property type="project" value="TreeGrafter"/>
</dbReference>
<dbReference type="PIRSF" id="PIRSF000904">
    <property type="entry name" value="FBPtase_SBPase"/>
    <property type="match status" value="1"/>
</dbReference>
<keyword evidence="7 9" id="KW-0460">Magnesium</keyword>
<reference evidence="13 14" key="1">
    <citation type="submission" date="2016-11" db="EMBL/GenBank/DDBJ databases">
        <authorList>
            <person name="Jaros S."/>
            <person name="Januszkiewicz K."/>
            <person name="Wedrychowicz H."/>
        </authorList>
    </citation>
    <scope>NUCLEOTIDE SEQUENCE [LARGE SCALE GENOMIC DNA]</scope>
    <source>
        <strain evidence="13 14">DSM 5091</strain>
    </source>
</reference>
<dbReference type="Pfam" id="PF00316">
    <property type="entry name" value="FBPase"/>
    <property type="match status" value="1"/>
</dbReference>
<comment type="pathway">
    <text evidence="2">Carbohydrate biosynthesis; Calvin cycle.</text>
</comment>
<evidence type="ECO:0000256" key="6">
    <source>
        <dbReference type="ARBA" id="ARBA00022801"/>
    </source>
</evidence>
<dbReference type="GO" id="GO:0005829">
    <property type="term" value="C:cytosol"/>
    <property type="evidence" value="ECO:0007669"/>
    <property type="project" value="TreeGrafter"/>
</dbReference>
<comment type="subunit">
    <text evidence="9">Homotetramer.</text>
</comment>
<comment type="similarity">
    <text evidence="3 9">Belongs to the FBPase class 1 family.</text>
</comment>
<dbReference type="GO" id="GO:0000287">
    <property type="term" value="F:magnesium ion binding"/>
    <property type="evidence" value="ECO:0007669"/>
    <property type="project" value="UniProtKB-UniRule"/>
</dbReference>
<accession>A0A1M6BNW8</accession>
<feature type="binding site" evidence="9">
    <location>
        <position position="89"/>
    </location>
    <ligand>
        <name>Mg(2+)</name>
        <dbReference type="ChEBI" id="CHEBI:18420"/>
        <label>1</label>
    </ligand>
</feature>
<dbReference type="SUPFAM" id="SSF56655">
    <property type="entry name" value="Carbohydrate phosphatase"/>
    <property type="match status" value="1"/>
</dbReference>
<keyword evidence="6 9" id="KW-0378">Hydrolase</keyword>
<dbReference type="InterPro" id="IPR020548">
    <property type="entry name" value="Fructose_bisphosphatase_AS"/>
</dbReference>
<organism evidence="13 14">
    <name type="scientific">Malonomonas rubra DSM 5091</name>
    <dbReference type="NCBI Taxonomy" id="1122189"/>
    <lineage>
        <taxon>Bacteria</taxon>
        <taxon>Pseudomonadati</taxon>
        <taxon>Thermodesulfobacteriota</taxon>
        <taxon>Desulfuromonadia</taxon>
        <taxon>Desulfuromonadales</taxon>
        <taxon>Geopsychrobacteraceae</taxon>
        <taxon>Malonomonas</taxon>
    </lineage>
</organism>
<dbReference type="PROSITE" id="PS00124">
    <property type="entry name" value="FBPASE"/>
    <property type="match status" value="1"/>
</dbReference>
<dbReference type="PANTHER" id="PTHR11556">
    <property type="entry name" value="FRUCTOSE-1,6-BISPHOSPHATASE-RELATED"/>
    <property type="match status" value="1"/>
</dbReference>
<dbReference type="EMBL" id="FQZT01000001">
    <property type="protein sequence ID" value="SHI50344.1"/>
    <property type="molecule type" value="Genomic_DNA"/>
</dbReference>
<dbReference type="OrthoDB" id="9806756at2"/>
<evidence type="ECO:0000256" key="2">
    <source>
        <dbReference type="ARBA" id="ARBA00005215"/>
    </source>
</evidence>
<dbReference type="PRINTS" id="PR01958">
    <property type="entry name" value="S17BPHPHTASE"/>
</dbReference>
<dbReference type="GO" id="GO:0006000">
    <property type="term" value="P:fructose metabolic process"/>
    <property type="evidence" value="ECO:0007669"/>
    <property type="project" value="TreeGrafter"/>
</dbReference>
<dbReference type="PANTHER" id="PTHR11556:SF35">
    <property type="entry name" value="SEDOHEPTULOSE-1,7-BISPHOSPHATASE, CHLOROPLASTIC"/>
    <property type="match status" value="1"/>
</dbReference>
<sequence>MSEPGKTKFQIDLRRHLREQEVDDNLIHLICEIAEASKYIIHSIRTGDLGVAGTSNLYGEQQLALDVLADRILRKRLDHSRVVANMMSEEMDEIIPISPDCDGKYSVAFDPLDGSSLVDVNLAVGTIVSIFEGCDLLQPGNNQVAAMYILYGPRTTLVYSVGNGVHEFGMNNLMEYTLLQENIRIEPSGNLYSPGGQRNKYTPGTEAFVTHLEERGVKLRYSGGFVPDINQVLLKGKGIFFYPHLNDLPKGKLRLLFELNPMAYLIEQAGGAASNGHKRILDLQPEEIHQRAPVFIGCKEDVKLAEEFIAKMETNQNEEESKTQAKKNSSKK</sequence>
<keyword evidence="4 9" id="KW-0963">Cytoplasm</keyword>
<dbReference type="InterPro" id="IPR000146">
    <property type="entry name" value="FBPase_class-1"/>
</dbReference>
<dbReference type="GO" id="GO:0030388">
    <property type="term" value="P:fructose 1,6-bisphosphate metabolic process"/>
    <property type="evidence" value="ECO:0007669"/>
    <property type="project" value="TreeGrafter"/>
</dbReference>
<evidence type="ECO:0000256" key="8">
    <source>
        <dbReference type="ARBA" id="ARBA00023277"/>
    </source>
</evidence>
<evidence type="ECO:0000313" key="14">
    <source>
        <dbReference type="Proteomes" id="UP000184171"/>
    </source>
</evidence>
<feature type="region of interest" description="Disordered" evidence="10">
    <location>
        <begin position="313"/>
        <end position="332"/>
    </location>
</feature>
<feature type="binding site" evidence="9">
    <location>
        <position position="221"/>
    </location>
    <ligand>
        <name>substrate</name>
    </ligand>
</feature>
<dbReference type="HAMAP" id="MF_01855">
    <property type="entry name" value="FBPase_class1"/>
    <property type="match status" value="1"/>
</dbReference>
<comment type="catalytic activity">
    <reaction evidence="1 9">
        <text>beta-D-fructose 1,6-bisphosphate + H2O = beta-D-fructose 6-phosphate + phosphate</text>
        <dbReference type="Rhea" id="RHEA:11064"/>
        <dbReference type="ChEBI" id="CHEBI:15377"/>
        <dbReference type="ChEBI" id="CHEBI:32966"/>
        <dbReference type="ChEBI" id="CHEBI:43474"/>
        <dbReference type="ChEBI" id="CHEBI:57634"/>
        <dbReference type="EC" id="3.1.3.11"/>
    </reaction>
</comment>
<dbReference type="InterPro" id="IPR028343">
    <property type="entry name" value="FBPtase"/>
</dbReference>
<evidence type="ECO:0000259" key="11">
    <source>
        <dbReference type="Pfam" id="PF00316"/>
    </source>
</evidence>
<dbReference type="InterPro" id="IPR033391">
    <property type="entry name" value="FBPase_N"/>
</dbReference>
<evidence type="ECO:0000313" key="13">
    <source>
        <dbReference type="EMBL" id="SHI50344.1"/>
    </source>
</evidence>
<feature type="binding site" evidence="9">
    <location>
        <position position="252"/>
    </location>
    <ligand>
        <name>substrate</name>
    </ligand>
</feature>
<comment type="cofactor">
    <cofactor evidence="9">
        <name>Mg(2+)</name>
        <dbReference type="ChEBI" id="CHEBI:18420"/>
    </cofactor>
    <text evidence="9">Binds 2 magnesium ions per subunit.</text>
</comment>
<dbReference type="Pfam" id="PF18913">
    <property type="entry name" value="FBPase_C"/>
    <property type="match status" value="1"/>
</dbReference>
<evidence type="ECO:0000256" key="3">
    <source>
        <dbReference type="ARBA" id="ARBA00010941"/>
    </source>
</evidence>
<proteinExistence type="inferred from homology"/>
<feature type="domain" description="Fructose-1-6-bisphosphatase class I N-terminal" evidence="11">
    <location>
        <begin position="8"/>
        <end position="180"/>
    </location>
</feature>
<dbReference type="EC" id="3.1.3.11" evidence="9"/>
<dbReference type="Proteomes" id="UP000184171">
    <property type="component" value="Unassembled WGS sequence"/>
</dbReference>
<dbReference type="RefSeq" id="WP_084091644.1">
    <property type="nucleotide sequence ID" value="NZ_FQZT01000001.1"/>
</dbReference>
<dbReference type="GO" id="GO:0042132">
    <property type="term" value="F:fructose 1,6-bisphosphate 1-phosphatase activity"/>
    <property type="evidence" value="ECO:0007669"/>
    <property type="project" value="UniProtKB-UniRule"/>
</dbReference>
<evidence type="ECO:0000256" key="9">
    <source>
        <dbReference type="HAMAP-Rule" id="MF_01855"/>
    </source>
</evidence>
<keyword evidence="5 9" id="KW-0479">Metal-binding</keyword>
<feature type="binding site" evidence="9">
    <location>
        <begin position="113"/>
        <end position="116"/>
    </location>
    <ligand>
        <name>substrate</name>
    </ligand>
</feature>
<feature type="binding site" evidence="9">
    <location>
        <position position="258"/>
    </location>
    <ligand>
        <name>Mg(2+)</name>
        <dbReference type="ChEBI" id="CHEBI:18420"/>
        <label>2</label>
    </ligand>
</feature>
<dbReference type="STRING" id="1122189.SAMN02745165_00248"/>
<keyword evidence="14" id="KW-1185">Reference proteome</keyword>
<name>A0A1M6BNW8_MALRU</name>
<feature type="binding site" evidence="9">
    <location>
        <position position="113"/>
    </location>
    <ligand>
        <name>Mg(2+)</name>
        <dbReference type="ChEBI" id="CHEBI:18420"/>
        <label>2</label>
    </ligand>
</feature>
<dbReference type="GO" id="GO:0006094">
    <property type="term" value="P:gluconeogenesis"/>
    <property type="evidence" value="ECO:0007669"/>
    <property type="project" value="UniProtKB-UniRule"/>
</dbReference>
<feature type="binding site" evidence="9">
    <location>
        <position position="112"/>
    </location>
    <ligand>
        <name>Mg(2+)</name>
        <dbReference type="ChEBI" id="CHEBI:18420"/>
        <label>1</label>
    </ligand>
</feature>
<dbReference type="Gene3D" id="3.30.540.10">
    <property type="entry name" value="Fructose-1,6-Bisphosphatase, subunit A, domain 1"/>
    <property type="match status" value="1"/>
</dbReference>
<dbReference type="Gene3D" id="3.40.190.80">
    <property type="match status" value="1"/>
</dbReference>
<dbReference type="InterPro" id="IPR023079">
    <property type="entry name" value="SBPase"/>
</dbReference>
<dbReference type="CDD" id="cd00354">
    <property type="entry name" value="FBPase"/>
    <property type="match status" value="1"/>
</dbReference>
<dbReference type="GO" id="GO:0005986">
    <property type="term" value="P:sucrose biosynthetic process"/>
    <property type="evidence" value="ECO:0007669"/>
    <property type="project" value="TreeGrafter"/>
</dbReference>
<comment type="caution">
    <text evidence="9">Lacks conserved residue(s) required for the propagation of feature annotation.</text>
</comment>
<protein>
    <recommendedName>
        <fullName evidence="9">Fructose-1,6-bisphosphatase class 1</fullName>
        <shortName evidence="9">FBPase class 1</shortName>
        <ecNumber evidence="9">3.1.3.11</ecNumber>
    </recommendedName>
    <alternativeName>
        <fullName evidence="9">D-fructose-1,6-bisphosphate 1-phosphohydrolase class 1</fullName>
    </alternativeName>
</protein>
<comment type="subcellular location">
    <subcellularLocation>
        <location evidence="9">Cytoplasm</location>
    </subcellularLocation>
</comment>
<dbReference type="InterPro" id="IPR044015">
    <property type="entry name" value="FBPase_C_dom"/>
</dbReference>
<evidence type="ECO:0000256" key="4">
    <source>
        <dbReference type="ARBA" id="ARBA00022490"/>
    </source>
</evidence>
<evidence type="ECO:0000256" key="7">
    <source>
        <dbReference type="ARBA" id="ARBA00022842"/>
    </source>
</evidence>
<evidence type="ECO:0000256" key="10">
    <source>
        <dbReference type="SAM" id="MobiDB-lite"/>
    </source>
</evidence>
<evidence type="ECO:0000256" key="1">
    <source>
        <dbReference type="ARBA" id="ARBA00001273"/>
    </source>
</evidence>
<feature type="binding site" evidence="9">
    <location>
        <position position="110"/>
    </location>
    <ligand>
        <name>Mg(2+)</name>
        <dbReference type="ChEBI" id="CHEBI:18420"/>
        <label>2</label>
    </ligand>
</feature>
<feature type="binding site" evidence="9">
    <location>
        <position position="110"/>
    </location>
    <ligand>
        <name>Mg(2+)</name>
        <dbReference type="ChEBI" id="CHEBI:18420"/>
        <label>1</label>
    </ligand>
</feature>
<evidence type="ECO:0000259" key="12">
    <source>
        <dbReference type="Pfam" id="PF18913"/>
    </source>
</evidence>
<dbReference type="NCBIfam" id="NF006783">
    <property type="entry name" value="PRK09293.2-4"/>
    <property type="match status" value="1"/>
</dbReference>
<dbReference type="AlphaFoldDB" id="A0A1M6BNW8"/>
<evidence type="ECO:0000256" key="5">
    <source>
        <dbReference type="ARBA" id="ARBA00022723"/>
    </source>
</evidence>
<dbReference type="PIRSF" id="PIRSF500210">
    <property type="entry name" value="FBPtase"/>
    <property type="match status" value="1"/>
</dbReference>
<keyword evidence="8 9" id="KW-0119">Carbohydrate metabolism</keyword>